<feature type="region of interest" description="Disordered" evidence="1">
    <location>
        <begin position="169"/>
        <end position="191"/>
    </location>
</feature>
<dbReference type="AlphaFoldDB" id="A0A6A6TDD4"/>
<dbReference type="OrthoDB" id="3801427at2759"/>
<evidence type="ECO:0000313" key="2">
    <source>
        <dbReference type="EMBL" id="KAF2657321.1"/>
    </source>
</evidence>
<feature type="compositionally biased region" description="Polar residues" evidence="1">
    <location>
        <begin position="51"/>
        <end position="69"/>
    </location>
</feature>
<gene>
    <name evidence="2" type="ORF">K491DRAFT_691144</name>
</gene>
<evidence type="ECO:0000313" key="3">
    <source>
        <dbReference type="Proteomes" id="UP000799324"/>
    </source>
</evidence>
<evidence type="ECO:0000256" key="1">
    <source>
        <dbReference type="SAM" id="MobiDB-lite"/>
    </source>
</evidence>
<proteinExistence type="predicted"/>
<accession>A0A6A6TDD4</accession>
<feature type="compositionally biased region" description="Basic and acidic residues" evidence="1">
    <location>
        <begin position="14"/>
        <end position="33"/>
    </location>
</feature>
<protein>
    <submittedName>
        <fullName evidence="2">Uncharacterized protein</fullName>
    </submittedName>
</protein>
<keyword evidence="3" id="KW-1185">Reference proteome</keyword>
<feature type="region of interest" description="Disordered" evidence="1">
    <location>
        <begin position="1"/>
        <end position="102"/>
    </location>
</feature>
<reference evidence="2" key="1">
    <citation type="journal article" date="2020" name="Stud. Mycol.">
        <title>101 Dothideomycetes genomes: a test case for predicting lifestyles and emergence of pathogens.</title>
        <authorList>
            <person name="Haridas S."/>
            <person name="Albert R."/>
            <person name="Binder M."/>
            <person name="Bloem J."/>
            <person name="Labutti K."/>
            <person name="Salamov A."/>
            <person name="Andreopoulos B."/>
            <person name="Baker S."/>
            <person name="Barry K."/>
            <person name="Bills G."/>
            <person name="Bluhm B."/>
            <person name="Cannon C."/>
            <person name="Castanera R."/>
            <person name="Culley D."/>
            <person name="Daum C."/>
            <person name="Ezra D."/>
            <person name="Gonzalez J."/>
            <person name="Henrissat B."/>
            <person name="Kuo A."/>
            <person name="Liang C."/>
            <person name="Lipzen A."/>
            <person name="Lutzoni F."/>
            <person name="Magnuson J."/>
            <person name="Mondo S."/>
            <person name="Nolan M."/>
            <person name="Ohm R."/>
            <person name="Pangilinan J."/>
            <person name="Park H.-J."/>
            <person name="Ramirez L."/>
            <person name="Alfaro M."/>
            <person name="Sun H."/>
            <person name="Tritt A."/>
            <person name="Yoshinaga Y."/>
            <person name="Zwiers L.-H."/>
            <person name="Turgeon B."/>
            <person name="Goodwin S."/>
            <person name="Spatafora J."/>
            <person name="Crous P."/>
            <person name="Grigoriev I."/>
        </authorList>
    </citation>
    <scope>NUCLEOTIDE SEQUENCE</scope>
    <source>
        <strain evidence="2">CBS 122681</strain>
    </source>
</reference>
<dbReference type="EMBL" id="MU004326">
    <property type="protein sequence ID" value="KAF2657321.1"/>
    <property type="molecule type" value="Genomic_DNA"/>
</dbReference>
<sequence length="354" mass="38633">MSAPHKRSNNLDSADEKDRFGSDGTQDSKEDSYLKPPSGSAPTTPRRCNLSFGNRSGNVTPTTPATPTSRGRHQSLGSIDEHRTLSPTRARGASSPGLLGLHSPTKITRKVIAVIRQVGRPGPDELSQDSPLSQELAKLVVGDKQKTTRDPALVATVVPDIPRLELSNALPPADSLPSESKRVPTWSPVKPKSRASSISSLNALSGFGDSALDSEPIYLTPTSQVPVYPQMGTSAYFKAQAASPFFAFDKLGYLSRSPLSNKVVQLFHDPRTAPEWKATIPDIYAARQKEKGLDLAMDQWVLYWETMIVKADVRRGCELAVKAAELLWSERDQALAEHREKVDRRLTGAYVEGH</sequence>
<dbReference type="Proteomes" id="UP000799324">
    <property type="component" value="Unassembled WGS sequence"/>
</dbReference>
<name>A0A6A6TDD4_9PLEO</name>
<organism evidence="2 3">
    <name type="scientific">Lophiostoma macrostomum CBS 122681</name>
    <dbReference type="NCBI Taxonomy" id="1314788"/>
    <lineage>
        <taxon>Eukaryota</taxon>
        <taxon>Fungi</taxon>
        <taxon>Dikarya</taxon>
        <taxon>Ascomycota</taxon>
        <taxon>Pezizomycotina</taxon>
        <taxon>Dothideomycetes</taxon>
        <taxon>Pleosporomycetidae</taxon>
        <taxon>Pleosporales</taxon>
        <taxon>Lophiostomataceae</taxon>
        <taxon>Lophiostoma</taxon>
    </lineage>
</organism>